<dbReference type="STRING" id="571298.SAMN04488026_107218"/>
<feature type="signal peptide" evidence="1">
    <location>
        <begin position="1"/>
        <end position="22"/>
    </location>
</feature>
<proteinExistence type="predicted"/>
<reference evidence="2 3" key="1">
    <citation type="submission" date="2016-10" db="EMBL/GenBank/DDBJ databases">
        <authorList>
            <person name="de Groot N.N."/>
        </authorList>
    </citation>
    <scope>NUCLEOTIDE SEQUENCE [LARGE SCALE GENOMIC DNA]</scope>
    <source>
        <strain evidence="2 3">DSM 25294</strain>
    </source>
</reference>
<dbReference type="AlphaFoldDB" id="A0A1G9I508"/>
<dbReference type="InterPro" id="IPR008311">
    <property type="entry name" value="UCP028101"/>
</dbReference>
<organism evidence="2 3">
    <name type="scientific">Aliiruegeria lutimaris</name>
    <dbReference type="NCBI Taxonomy" id="571298"/>
    <lineage>
        <taxon>Bacteria</taxon>
        <taxon>Pseudomonadati</taxon>
        <taxon>Pseudomonadota</taxon>
        <taxon>Alphaproteobacteria</taxon>
        <taxon>Rhodobacterales</taxon>
        <taxon>Roseobacteraceae</taxon>
        <taxon>Aliiruegeria</taxon>
    </lineage>
</organism>
<name>A0A1G9I508_9RHOB</name>
<dbReference type="Pfam" id="PF07433">
    <property type="entry name" value="DUF1513"/>
    <property type="match status" value="1"/>
</dbReference>
<gene>
    <name evidence="2" type="ORF">SAMN04488026_107218</name>
</gene>
<evidence type="ECO:0008006" key="4">
    <source>
        <dbReference type="Google" id="ProtNLM"/>
    </source>
</evidence>
<accession>A0A1G9I508</accession>
<sequence length="354" mass="37858">MKRRHFLFVAGAGIASAKLAWADIGSSLYLTAGNRPDNSAWLVGVSLSGEIRFTLPLPSRGHAAAAHPFRAEAVAFARRPGNFALVLDCGTGREIARLSTPEGSHFYGHGAFTADGRHLLTTENAYDVPEGRIGIWDVERGYQRVGDVPSGGLGPHEIIRLRDGHFAVANGGIQTHPDFQRAKLNIPTMQTNLSILSESGEIMEKTEFPDDMRQNSIRHIDTDGQGNVIAALQWQGAPGRVVPLVARFAPGGEYEFLSHPDTARLKQYAGSISVSALGDRIAVTGPKGDHVLFLDGDGRPLEASSLPVASGVAKAPGGFLITCAGGLVHRQQGRTVELPVDGGWSWDNHLVRVS</sequence>
<evidence type="ECO:0000313" key="3">
    <source>
        <dbReference type="Proteomes" id="UP000199382"/>
    </source>
</evidence>
<dbReference type="EMBL" id="FNEK01000072">
    <property type="protein sequence ID" value="SDL20135.1"/>
    <property type="molecule type" value="Genomic_DNA"/>
</dbReference>
<dbReference type="Proteomes" id="UP000199382">
    <property type="component" value="Unassembled WGS sequence"/>
</dbReference>
<keyword evidence="1" id="KW-0732">Signal</keyword>
<evidence type="ECO:0000256" key="1">
    <source>
        <dbReference type="SAM" id="SignalP"/>
    </source>
</evidence>
<protein>
    <recommendedName>
        <fullName evidence="4">DUF1513 domain-containing protein</fullName>
    </recommendedName>
</protein>
<feature type="chain" id="PRO_5011563558" description="DUF1513 domain-containing protein" evidence="1">
    <location>
        <begin position="23"/>
        <end position="354"/>
    </location>
</feature>
<keyword evidence="3" id="KW-1185">Reference proteome</keyword>
<evidence type="ECO:0000313" key="2">
    <source>
        <dbReference type="EMBL" id="SDL20135.1"/>
    </source>
</evidence>
<dbReference type="InterPro" id="IPR015943">
    <property type="entry name" value="WD40/YVTN_repeat-like_dom_sf"/>
</dbReference>
<dbReference type="PIRSF" id="PIRSF028101">
    <property type="entry name" value="UCP028101"/>
    <property type="match status" value="1"/>
</dbReference>
<dbReference type="OrthoDB" id="5624218at2"/>
<dbReference type="RefSeq" id="WP_093162885.1">
    <property type="nucleotide sequence ID" value="NZ_FNEK01000072.1"/>
</dbReference>
<dbReference type="SUPFAM" id="SSF50969">
    <property type="entry name" value="YVTN repeat-like/Quinoprotein amine dehydrogenase"/>
    <property type="match status" value="1"/>
</dbReference>
<dbReference type="InterPro" id="IPR011044">
    <property type="entry name" value="Quino_amine_DH_bsu"/>
</dbReference>
<dbReference type="Gene3D" id="2.130.10.10">
    <property type="entry name" value="YVTN repeat-like/Quinoprotein amine dehydrogenase"/>
    <property type="match status" value="1"/>
</dbReference>